<evidence type="ECO:0000313" key="3">
    <source>
        <dbReference type="Proteomes" id="UP000609064"/>
    </source>
</evidence>
<comment type="caution">
    <text evidence="2">The sequence shown here is derived from an EMBL/GenBank/DDBJ whole genome shotgun (WGS) entry which is preliminary data.</text>
</comment>
<name>A0A916YVP8_9BACT</name>
<evidence type="ECO:0000313" key="2">
    <source>
        <dbReference type="EMBL" id="GGD63444.1"/>
    </source>
</evidence>
<dbReference type="Pfam" id="PF01521">
    <property type="entry name" value="Fe-S_biosyn"/>
    <property type="match status" value="1"/>
</dbReference>
<dbReference type="EMBL" id="BMKK01000005">
    <property type="protein sequence ID" value="GGD63444.1"/>
    <property type="molecule type" value="Genomic_DNA"/>
</dbReference>
<organism evidence="2 3">
    <name type="scientific">Emticicia aquatilis</name>
    <dbReference type="NCBI Taxonomy" id="1537369"/>
    <lineage>
        <taxon>Bacteria</taxon>
        <taxon>Pseudomonadati</taxon>
        <taxon>Bacteroidota</taxon>
        <taxon>Cytophagia</taxon>
        <taxon>Cytophagales</taxon>
        <taxon>Leadbetterellaceae</taxon>
        <taxon>Emticicia</taxon>
    </lineage>
</organism>
<keyword evidence="3" id="KW-1185">Reference proteome</keyword>
<reference evidence="2" key="1">
    <citation type="journal article" date="2014" name="Int. J. Syst. Evol. Microbiol.">
        <title>Complete genome sequence of Corynebacterium casei LMG S-19264T (=DSM 44701T), isolated from a smear-ripened cheese.</title>
        <authorList>
            <consortium name="US DOE Joint Genome Institute (JGI-PGF)"/>
            <person name="Walter F."/>
            <person name="Albersmeier A."/>
            <person name="Kalinowski J."/>
            <person name="Ruckert C."/>
        </authorList>
    </citation>
    <scope>NUCLEOTIDE SEQUENCE</scope>
    <source>
        <strain evidence="2">CGMCC 1.15958</strain>
    </source>
</reference>
<protein>
    <recommendedName>
        <fullName evidence="1">Core domain-containing protein</fullName>
    </recommendedName>
</protein>
<dbReference type="Proteomes" id="UP000609064">
    <property type="component" value="Unassembled WGS sequence"/>
</dbReference>
<dbReference type="Gene3D" id="2.60.300.12">
    <property type="entry name" value="HesB-like domain"/>
    <property type="match status" value="1"/>
</dbReference>
<proteinExistence type="predicted"/>
<sequence length="92" mass="10140">MVRFSEIARTEILKTLNSPQIPEGYALRVGLKGGACSATYLLGLDKAAENDELYEVEGVKVLIDRRHLMYLIGVKIDYAETDSGMGFTITKA</sequence>
<dbReference type="SUPFAM" id="SSF89360">
    <property type="entry name" value="HesB-like domain"/>
    <property type="match status" value="1"/>
</dbReference>
<dbReference type="InterPro" id="IPR035903">
    <property type="entry name" value="HesB-like_dom_sf"/>
</dbReference>
<dbReference type="InterPro" id="IPR000361">
    <property type="entry name" value="ATAP_core_dom"/>
</dbReference>
<dbReference type="RefSeq" id="WP_188766854.1">
    <property type="nucleotide sequence ID" value="NZ_BMKK01000005.1"/>
</dbReference>
<gene>
    <name evidence="2" type="ORF">GCM10011514_29320</name>
</gene>
<evidence type="ECO:0000259" key="1">
    <source>
        <dbReference type="Pfam" id="PF01521"/>
    </source>
</evidence>
<reference evidence="2" key="2">
    <citation type="submission" date="2020-09" db="EMBL/GenBank/DDBJ databases">
        <authorList>
            <person name="Sun Q."/>
            <person name="Zhou Y."/>
        </authorList>
    </citation>
    <scope>NUCLEOTIDE SEQUENCE</scope>
    <source>
        <strain evidence="2">CGMCC 1.15958</strain>
    </source>
</reference>
<accession>A0A916YVP8</accession>
<dbReference type="AlphaFoldDB" id="A0A916YVP8"/>
<feature type="domain" description="Core" evidence="1">
    <location>
        <begin position="2"/>
        <end position="90"/>
    </location>
</feature>